<dbReference type="EMBL" id="DWUW01000292">
    <property type="protein sequence ID" value="HJD32312.1"/>
    <property type="molecule type" value="Genomic_DNA"/>
</dbReference>
<name>A0A9D2QZY0_9FIRM</name>
<evidence type="ECO:0000313" key="2">
    <source>
        <dbReference type="EMBL" id="HJD32312.1"/>
    </source>
</evidence>
<dbReference type="PANTHER" id="PTHR45458">
    <property type="entry name" value="SHORT-CHAIN DEHYDROGENASE/REDUCTASE SDR"/>
    <property type="match status" value="1"/>
</dbReference>
<comment type="similarity">
    <text evidence="1">Belongs to the short-chain dehydrogenases/reductases (SDR) family.</text>
</comment>
<reference evidence="2" key="2">
    <citation type="submission" date="2021-04" db="EMBL/GenBank/DDBJ databases">
        <authorList>
            <person name="Gilroy R."/>
        </authorList>
    </citation>
    <scope>NUCLEOTIDE SEQUENCE</scope>
    <source>
        <strain evidence="2">ChiHjej8B7-25341</strain>
    </source>
</reference>
<dbReference type="InterPro" id="IPR002347">
    <property type="entry name" value="SDR_fam"/>
</dbReference>
<dbReference type="InterPro" id="IPR036291">
    <property type="entry name" value="NAD(P)-bd_dom_sf"/>
</dbReference>
<dbReference type="GO" id="GO:0016616">
    <property type="term" value="F:oxidoreductase activity, acting on the CH-OH group of donors, NAD or NADP as acceptor"/>
    <property type="evidence" value="ECO:0007669"/>
    <property type="project" value="TreeGrafter"/>
</dbReference>
<dbReference type="PRINTS" id="PR00081">
    <property type="entry name" value="GDHRDH"/>
</dbReference>
<evidence type="ECO:0000313" key="3">
    <source>
        <dbReference type="Proteomes" id="UP000823851"/>
    </source>
</evidence>
<organism evidence="2 3">
    <name type="scientific">Candidatus Eisenbergiella stercorigallinarum</name>
    <dbReference type="NCBI Taxonomy" id="2838557"/>
    <lineage>
        <taxon>Bacteria</taxon>
        <taxon>Bacillati</taxon>
        <taxon>Bacillota</taxon>
        <taxon>Clostridia</taxon>
        <taxon>Lachnospirales</taxon>
        <taxon>Lachnospiraceae</taxon>
        <taxon>Eisenbergiella</taxon>
    </lineage>
</organism>
<dbReference type="SUPFAM" id="SSF51735">
    <property type="entry name" value="NAD(P)-binding Rossmann-fold domains"/>
    <property type="match status" value="1"/>
</dbReference>
<dbReference type="AlphaFoldDB" id="A0A9D2QZY0"/>
<dbReference type="PRINTS" id="PR00080">
    <property type="entry name" value="SDRFAMILY"/>
</dbReference>
<dbReference type="Proteomes" id="UP000823851">
    <property type="component" value="Unassembled WGS sequence"/>
</dbReference>
<protein>
    <submittedName>
        <fullName evidence="2">SDR family oxidoreductase</fullName>
    </submittedName>
</protein>
<sequence length="232" mass="26039">MRTVLIAGASRGLGRCFVRKYLEDGWRVLAGVRRKGSLGELKERYPESLYELAMDVSDTGSVQEAAREAKNITDEIELVINNAGIHSASSFEELEKTDLDDCDAVYDVNAVGPLRVVKAFLPLLQKNGRGLIANISSESGSIGEARREKEFDYGMSKAALNMATKLLDNYLNTRGIRVIAVHPGWMRTDMGGQDAELDPFETAVRLAELFERFDRRDRSLIFMDNEGRRFPW</sequence>
<dbReference type="Gene3D" id="3.40.50.720">
    <property type="entry name" value="NAD(P)-binding Rossmann-like Domain"/>
    <property type="match status" value="1"/>
</dbReference>
<dbReference type="Pfam" id="PF00106">
    <property type="entry name" value="adh_short"/>
    <property type="match status" value="1"/>
</dbReference>
<dbReference type="PANTHER" id="PTHR45458:SF1">
    <property type="entry name" value="SHORT CHAIN DEHYDROGENASE"/>
    <property type="match status" value="1"/>
</dbReference>
<reference evidence="2" key="1">
    <citation type="journal article" date="2021" name="PeerJ">
        <title>Extensive microbial diversity within the chicken gut microbiome revealed by metagenomics and culture.</title>
        <authorList>
            <person name="Gilroy R."/>
            <person name="Ravi A."/>
            <person name="Getino M."/>
            <person name="Pursley I."/>
            <person name="Horton D.L."/>
            <person name="Alikhan N.F."/>
            <person name="Baker D."/>
            <person name="Gharbi K."/>
            <person name="Hall N."/>
            <person name="Watson M."/>
            <person name="Adriaenssens E.M."/>
            <person name="Foster-Nyarko E."/>
            <person name="Jarju S."/>
            <person name="Secka A."/>
            <person name="Antonio M."/>
            <person name="Oren A."/>
            <person name="Chaudhuri R.R."/>
            <person name="La Ragione R."/>
            <person name="Hildebrand F."/>
            <person name="Pallen M.J."/>
        </authorList>
    </citation>
    <scope>NUCLEOTIDE SEQUENCE</scope>
    <source>
        <strain evidence="2">ChiHjej8B7-25341</strain>
    </source>
</reference>
<accession>A0A9D2QZY0</accession>
<dbReference type="CDD" id="cd05325">
    <property type="entry name" value="carb_red_sniffer_like_SDR_c"/>
    <property type="match status" value="1"/>
</dbReference>
<comment type="caution">
    <text evidence="2">The sequence shown here is derived from an EMBL/GenBank/DDBJ whole genome shotgun (WGS) entry which is preliminary data.</text>
</comment>
<proteinExistence type="inferred from homology"/>
<gene>
    <name evidence="2" type="ORF">H9912_10285</name>
</gene>
<evidence type="ECO:0000256" key="1">
    <source>
        <dbReference type="RuleBase" id="RU000363"/>
    </source>
</evidence>
<dbReference type="InterPro" id="IPR052184">
    <property type="entry name" value="SDR_enzymes"/>
</dbReference>